<dbReference type="Proteomes" id="UP000053820">
    <property type="component" value="Unassembled WGS sequence"/>
</dbReference>
<reference evidence="3 4" key="1">
    <citation type="submission" date="2014-04" db="EMBL/GenBank/DDBJ databases">
        <title>Evolutionary Origins and Diversification of the Mycorrhizal Mutualists.</title>
        <authorList>
            <consortium name="DOE Joint Genome Institute"/>
            <consortium name="Mycorrhizal Genomics Consortium"/>
            <person name="Kohler A."/>
            <person name="Kuo A."/>
            <person name="Nagy L.G."/>
            <person name="Floudas D."/>
            <person name="Copeland A."/>
            <person name="Barry K.W."/>
            <person name="Cichocki N."/>
            <person name="Veneault-Fourrey C."/>
            <person name="LaButti K."/>
            <person name="Lindquist E.A."/>
            <person name="Lipzen A."/>
            <person name="Lundell T."/>
            <person name="Morin E."/>
            <person name="Murat C."/>
            <person name="Riley R."/>
            <person name="Ohm R."/>
            <person name="Sun H."/>
            <person name="Tunlid A."/>
            <person name="Henrissat B."/>
            <person name="Grigoriev I.V."/>
            <person name="Hibbett D.S."/>
            <person name="Martin F."/>
        </authorList>
    </citation>
    <scope>NUCLEOTIDE SEQUENCE [LARGE SCALE GENOMIC DNA]</scope>
    <source>
        <strain evidence="3 4">MD-312</strain>
    </source>
</reference>
<evidence type="ECO:0000313" key="3">
    <source>
        <dbReference type="EMBL" id="KIJ63576.1"/>
    </source>
</evidence>
<dbReference type="EMBL" id="KN839850">
    <property type="protein sequence ID" value="KIJ63576.1"/>
    <property type="molecule type" value="Genomic_DNA"/>
</dbReference>
<dbReference type="Pfam" id="PF22693">
    <property type="entry name" value="MACPF_1"/>
    <property type="match status" value="1"/>
</dbReference>
<sequence>MPPRSSQRATQATRGEDMVPAHSVASNPVASRSGGSTSLALYEVNEDPQMRNDLVRRTSMLRGVIVTAEGLQPSSWEIIDHPHKLPMTSMNTIDYRSSAVSPSAASKFLQQGWTEEAIDNCAPWQDDSLRVKVSCDIGLREPALTVHSCGYAHFCQGVVDLNVQQLRSSITEEFKGAINTALAAQSREEVVKNLRAVFNRSGHMFRTRFMVGSNLRCTSFQVISAHDTGYTRDTLLGVNYSQVKTWGDKNFVSQKATVKVQYNSVELEYSVDGGQPSLLADPSSWLQYNERYYQGWVIIKVEKAVPIIELLDPEISQQVINAFAPLVGKWIEPGPVAGKMSYKLPDIAKHPGWFWPFQTVSMPGRNSVKCLVVQDRSGQALVPASRGVRVAEDEEIAVYTVVVDNSKFKILGALVWDKSTPPDLSRLCAISRDFFVRGSAGPIINTGAAELRRVLLPPTSIAWGDPNPVVDTGHFVFSNHTGGSNPEPLLLSKYAVAFEDKSL</sequence>
<accession>A0A0C9WE36</accession>
<feature type="region of interest" description="Disordered" evidence="1">
    <location>
        <begin position="1"/>
        <end position="35"/>
    </location>
</feature>
<evidence type="ECO:0000259" key="2">
    <source>
        <dbReference type="Pfam" id="PF22693"/>
    </source>
</evidence>
<keyword evidence="4" id="KW-1185">Reference proteome</keyword>
<dbReference type="AlphaFoldDB" id="A0A0C9WE36"/>
<feature type="compositionally biased region" description="Polar residues" evidence="1">
    <location>
        <begin position="1"/>
        <end position="13"/>
    </location>
</feature>
<dbReference type="InterPro" id="IPR054586">
    <property type="entry name" value="MACPF_1_fungal"/>
</dbReference>
<organism evidence="3 4">
    <name type="scientific">Hydnomerulius pinastri MD-312</name>
    <dbReference type="NCBI Taxonomy" id="994086"/>
    <lineage>
        <taxon>Eukaryota</taxon>
        <taxon>Fungi</taxon>
        <taxon>Dikarya</taxon>
        <taxon>Basidiomycota</taxon>
        <taxon>Agaricomycotina</taxon>
        <taxon>Agaricomycetes</taxon>
        <taxon>Agaricomycetidae</taxon>
        <taxon>Boletales</taxon>
        <taxon>Boletales incertae sedis</taxon>
        <taxon>Leucogyrophana</taxon>
    </lineage>
</organism>
<protein>
    <recommendedName>
        <fullName evidence="2">MACPF-like domain-containing protein</fullName>
    </recommendedName>
</protein>
<dbReference type="HOGENOM" id="CLU_612590_0_0_1"/>
<feature type="domain" description="MACPF-like" evidence="2">
    <location>
        <begin position="60"/>
        <end position="319"/>
    </location>
</feature>
<evidence type="ECO:0000256" key="1">
    <source>
        <dbReference type="SAM" id="MobiDB-lite"/>
    </source>
</evidence>
<proteinExistence type="predicted"/>
<gene>
    <name evidence="3" type="ORF">HYDPIDRAFT_29369</name>
</gene>
<feature type="compositionally biased region" description="Polar residues" evidence="1">
    <location>
        <begin position="24"/>
        <end position="35"/>
    </location>
</feature>
<name>A0A0C9WE36_9AGAM</name>
<dbReference type="OrthoDB" id="3269052at2759"/>
<evidence type="ECO:0000313" key="4">
    <source>
        <dbReference type="Proteomes" id="UP000053820"/>
    </source>
</evidence>